<proteinExistence type="predicted"/>
<dbReference type="Proteomes" id="UP000001075">
    <property type="component" value="Unassembled WGS sequence"/>
</dbReference>
<reference evidence="2" key="1">
    <citation type="journal article" date="2011" name="Nat. Biotechnol.">
        <title>The genomic sequence of the Chinese hamster ovary (CHO)-K1 cell line.</title>
        <authorList>
            <person name="Xu X."/>
            <person name="Nagarajan H."/>
            <person name="Lewis N.E."/>
            <person name="Pan S."/>
            <person name="Cai Z."/>
            <person name="Liu X."/>
            <person name="Chen W."/>
            <person name="Xie M."/>
            <person name="Wang W."/>
            <person name="Hammond S."/>
            <person name="Andersen M.R."/>
            <person name="Neff N."/>
            <person name="Passarelli B."/>
            <person name="Koh W."/>
            <person name="Fan H.C."/>
            <person name="Wang J."/>
            <person name="Gui Y."/>
            <person name="Lee K.H."/>
            <person name="Betenbaugh M.J."/>
            <person name="Quake S.R."/>
            <person name="Famili I."/>
            <person name="Palsson B.O."/>
            <person name="Wang J."/>
        </authorList>
    </citation>
    <scope>NUCLEOTIDE SEQUENCE [LARGE SCALE GENOMIC DNA]</scope>
    <source>
        <strain evidence="2">CHO K1 cell line</strain>
    </source>
</reference>
<name>G3IJK8_CRIGR</name>
<dbReference type="InParanoid" id="G3IJK8"/>
<protein>
    <submittedName>
        <fullName evidence="1">Uncharacterized protein</fullName>
    </submittedName>
</protein>
<evidence type="ECO:0000313" key="1">
    <source>
        <dbReference type="EMBL" id="EGW14821.1"/>
    </source>
</evidence>
<accession>G3IJK8</accession>
<evidence type="ECO:0000313" key="2">
    <source>
        <dbReference type="Proteomes" id="UP000001075"/>
    </source>
</evidence>
<dbReference type="AlphaFoldDB" id="G3IJK8"/>
<dbReference type="EMBL" id="JH003317">
    <property type="protein sequence ID" value="EGW14821.1"/>
    <property type="molecule type" value="Genomic_DNA"/>
</dbReference>
<sequence length="50" mass="5505">MNVFGLGALPSLLLILGWPGLLFRGHTLPTRLGLCLASLQIPWPFLCCQR</sequence>
<gene>
    <name evidence="1" type="ORF">I79_024043</name>
</gene>
<organism evidence="1 2">
    <name type="scientific">Cricetulus griseus</name>
    <name type="common">Chinese hamster</name>
    <name type="synonym">Cricetulus barabensis griseus</name>
    <dbReference type="NCBI Taxonomy" id="10029"/>
    <lineage>
        <taxon>Eukaryota</taxon>
        <taxon>Metazoa</taxon>
        <taxon>Chordata</taxon>
        <taxon>Craniata</taxon>
        <taxon>Vertebrata</taxon>
        <taxon>Euteleostomi</taxon>
        <taxon>Mammalia</taxon>
        <taxon>Eutheria</taxon>
        <taxon>Euarchontoglires</taxon>
        <taxon>Glires</taxon>
        <taxon>Rodentia</taxon>
        <taxon>Myomorpha</taxon>
        <taxon>Muroidea</taxon>
        <taxon>Cricetidae</taxon>
        <taxon>Cricetinae</taxon>
        <taxon>Cricetulus</taxon>
    </lineage>
</organism>